<organism evidence="2 3">
    <name type="scientific">Archangium gephyra</name>
    <dbReference type="NCBI Taxonomy" id="48"/>
    <lineage>
        <taxon>Bacteria</taxon>
        <taxon>Pseudomonadati</taxon>
        <taxon>Myxococcota</taxon>
        <taxon>Myxococcia</taxon>
        <taxon>Myxococcales</taxon>
        <taxon>Cystobacterineae</taxon>
        <taxon>Archangiaceae</taxon>
        <taxon>Archangium</taxon>
    </lineage>
</organism>
<reference evidence="2 3" key="1">
    <citation type="submission" date="2017-08" db="EMBL/GenBank/DDBJ databases">
        <title>Infants hospitalized years apart are colonized by the same room-sourced microbial strains.</title>
        <authorList>
            <person name="Brooks B."/>
            <person name="Olm M.R."/>
            <person name="Firek B.A."/>
            <person name="Baker R."/>
            <person name="Thomas B.C."/>
            <person name="Morowitz M.J."/>
            <person name="Banfield J.F."/>
        </authorList>
    </citation>
    <scope>NUCLEOTIDE SEQUENCE [LARGE SCALE GENOMIC DNA]</scope>
    <source>
        <strain evidence="2">S2_003_000_R2_14</strain>
    </source>
</reference>
<protein>
    <recommendedName>
        <fullName evidence="4">Lipoprotein</fullName>
    </recommendedName>
</protein>
<evidence type="ECO:0000256" key="1">
    <source>
        <dbReference type="SAM" id="SignalP"/>
    </source>
</evidence>
<feature type="signal peptide" evidence="1">
    <location>
        <begin position="1"/>
        <end position="16"/>
    </location>
</feature>
<evidence type="ECO:0000313" key="2">
    <source>
        <dbReference type="EMBL" id="PZR03859.1"/>
    </source>
</evidence>
<dbReference type="SUPFAM" id="SSF63829">
    <property type="entry name" value="Calcium-dependent phosphotriesterase"/>
    <property type="match status" value="1"/>
</dbReference>
<keyword evidence="1" id="KW-0732">Signal</keyword>
<dbReference type="Proteomes" id="UP000249061">
    <property type="component" value="Unassembled WGS sequence"/>
</dbReference>
<feature type="chain" id="PRO_5015916338" description="Lipoprotein" evidence="1">
    <location>
        <begin position="17"/>
        <end position="465"/>
    </location>
</feature>
<accession>A0A2W5SL21</accession>
<dbReference type="AlphaFoldDB" id="A0A2W5SL21"/>
<dbReference type="Gene3D" id="2.130.10.10">
    <property type="entry name" value="YVTN repeat-like/Quinoprotein amine dehydrogenase"/>
    <property type="match status" value="1"/>
</dbReference>
<evidence type="ECO:0000313" key="3">
    <source>
        <dbReference type="Proteomes" id="UP000249061"/>
    </source>
</evidence>
<dbReference type="PROSITE" id="PS51257">
    <property type="entry name" value="PROKAR_LIPOPROTEIN"/>
    <property type="match status" value="1"/>
</dbReference>
<name>A0A2W5SL21_9BACT</name>
<evidence type="ECO:0008006" key="4">
    <source>
        <dbReference type="Google" id="ProtNLM"/>
    </source>
</evidence>
<comment type="caution">
    <text evidence="2">The sequence shown here is derived from an EMBL/GenBank/DDBJ whole genome shotgun (WGS) entry which is preliminary data.</text>
</comment>
<proteinExistence type="predicted"/>
<sequence>MNRALLVASLAAVTFAGCNCTQNPVTPPDGGTINTGGGVGALGGGTATGGGSAAGGGTATGGGSALGGGGGNVDAGATDDDGGVVMDGGVTTDAGITLDGGLGCVFTPAPANGTRRIVVSHPFPPDGGSRDNRYEVFEVSSTGAVNATGVEFRMGRSGDYSSPIVFSPDGRIGFVAQEQGTIGVFRFEETGVTVVHAAFATGFSPGKLTFLAATGQLLATDFNTQNNGGGLYTIDVACDGTLSTVRHVAPGNSASAELVIPTSRFALVASRSLLNSPMMQDLHIINLTQPTMPTLVTSTTGFPDRDAIPSSIALSPDQRLVALSDNGIFSANRIAFFELSGTTLTSLGLANTQHPAGVQFSPFTNSALVVNTDSADHYRLLTWTTNPLGGFTVSAPLAYAHGRPQLPTVPLMIDRGNLEGRVFIGELDAIRQLQFERDGGITDVASTPVSGTGNAQIVGTIGITP</sequence>
<dbReference type="InterPro" id="IPR015943">
    <property type="entry name" value="WD40/YVTN_repeat-like_dom_sf"/>
</dbReference>
<gene>
    <name evidence="2" type="ORF">DI536_35265</name>
</gene>
<dbReference type="EMBL" id="QFQP01000069">
    <property type="protein sequence ID" value="PZR03859.1"/>
    <property type="molecule type" value="Genomic_DNA"/>
</dbReference>